<dbReference type="Proteomes" id="UP000625804">
    <property type="component" value="Unassembled WGS sequence"/>
</dbReference>
<dbReference type="EMBL" id="JABTTE010000013">
    <property type="protein sequence ID" value="NSL52189.1"/>
    <property type="molecule type" value="Genomic_DNA"/>
</dbReference>
<evidence type="ECO:0000259" key="1">
    <source>
        <dbReference type="Pfam" id="PF06276"/>
    </source>
</evidence>
<dbReference type="GO" id="GO:0003824">
    <property type="term" value="F:catalytic activity"/>
    <property type="evidence" value="ECO:0007669"/>
    <property type="project" value="UniProtKB-ARBA"/>
</dbReference>
<comment type="caution">
    <text evidence="2">The sequence shown here is derived from an EMBL/GenBank/DDBJ whole genome shotgun (WGS) entry which is preliminary data.</text>
</comment>
<evidence type="ECO:0000313" key="3">
    <source>
        <dbReference type="Proteomes" id="UP000625804"/>
    </source>
</evidence>
<name>A0A8J8GE57_9BACI</name>
<protein>
    <recommendedName>
        <fullName evidence="1">Aerobactin siderophore biosynthesis IucA/IucC-like C-terminal domain-containing protein</fullName>
    </recommendedName>
</protein>
<dbReference type="InterPro" id="IPR022770">
    <property type="entry name" value="IucA/IucC-like_C"/>
</dbReference>
<keyword evidence="3" id="KW-1185">Reference proteome</keyword>
<accession>A0A8J8GE57</accession>
<reference evidence="2" key="1">
    <citation type="submission" date="2020-06" db="EMBL/GenBank/DDBJ databases">
        <title>A novel thermopfilic bacterium from Erzurum, Turkey.</title>
        <authorList>
            <person name="Adiguzel A."/>
            <person name="Ay H."/>
            <person name="Baltaci M.O."/>
        </authorList>
    </citation>
    <scope>NUCLEOTIDE SEQUENCE</scope>
    <source>
        <strain evidence="2">P2</strain>
    </source>
</reference>
<proteinExistence type="predicted"/>
<organism evidence="2 3">
    <name type="scientific">Calidifontibacillus erzurumensis</name>
    <dbReference type="NCBI Taxonomy" id="2741433"/>
    <lineage>
        <taxon>Bacteria</taxon>
        <taxon>Bacillati</taxon>
        <taxon>Bacillota</taxon>
        <taxon>Bacilli</taxon>
        <taxon>Bacillales</taxon>
        <taxon>Bacillaceae</taxon>
        <taxon>Calidifontibacillus/Schinkia group</taxon>
        <taxon>Calidifontibacillus</taxon>
    </lineage>
</organism>
<dbReference type="RefSeq" id="WP_173731395.1">
    <property type="nucleotide sequence ID" value="NZ_JABTTE010000013.1"/>
</dbReference>
<dbReference type="AlphaFoldDB" id="A0A8J8GE57"/>
<dbReference type="Pfam" id="PF06276">
    <property type="entry name" value="FhuF"/>
    <property type="match status" value="1"/>
</dbReference>
<gene>
    <name evidence="2" type="ORF">HR057_10540</name>
</gene>
<feature type="domain" description="Aerobactin siderophore biosynthesis IucA/IucC-like C-terminal" evidence="1">
    <location>
        <begin position="2"/>
        <end position="41"/>
    </location>
</feature>
<sequence>MKQLFSEHLNGMLNALASVGNLSKQTLWENAAVYIFWLYEKALFDLISIKRKMITIFYYLRQKVLFLVLDKILYPGLIMKKH</sequence>
<evidence type="ECO:0000313" key="2">
    <source>
        <dbReference type="EMBL" id="NSL52189.1"/>
    </source>
</evidence>